<dbReference type="InterPro" id="IPR050340">
    <property type="entry name" value="Cytosolic_Fe-S_CAF"/>
</dbReference>
<evidence type="ECO:0000256" key="3">
    <source>
        <dbReference type="ARBA" id="ARBA00023014"/>
    </source>
</evidence>
<evidence type="ECO:0000256" key="2">
    <source>
        <dbReference type="ARBA" id="ARBA00023004"/>
    </source>
</evidence>
<sequence length="495" mass="54631">MFQFENRLLKLKHEVLTRVVVLAKENKLCKEELEKIPFEMIVGDEPNYRETVDRERNIVLERAKLAAGYMPNGKNGQELVEIDEEKQILYVIKEACDRCPTNKFQVTDSCRNCVAHKCQSVCNFGAISYVNGKAYIDPDKCKECGMCNKVCPYDAIAEDMRPCKKACPTGALSYNADDLRAEITESKCVNCGACMSECPFGAIEDKSSLVRVVNRLMEKENIYAIVAPAITGEFGAKTTYGQVKNAIKALGFTDMVEVACGADAVTVHESTEFVERMEKGDSYMTNSCCPGFLSYIEKMMPDQAERISGTVSPMVATGRYIKAKHKDAKVVFIGPCTAKKSEVLIESIKDAVDYALTFEELIALFDAFEIDPEKCEDIVVDQASIFGRNFAVGGGLTAAIENFIQEKGVEIEFKPVKVSGGAEIKKTMTMAKVGKLPGNFIEGMMCEGGCINGAAKIAPVMKAKAPFTKINQQTTIKTVLSNKALEEYHNIDLER</sequence>
<reference evidence="5 6" key="1">
    <citation type="submission" date="2013-02" db="EMBL/GenBank/DDBJ databases">
        <title>Genome sequence of Clostridium saccharoperbutylacetonicum N1-4(HMT).</title>
        <authorList>
            <person name="Poehlein A."/>
            <person name="Daniel R."/>
        </authorList>
    </citation>
    <scope>NUCLEOTIDE SEQUENCE [LARGE SCALE GENOMIC DNA]</scope>
    <source>
        <strain evidence="6">N1-4(HMT)</strain>
    </source>
</reference>
<keyword evidence="6" id="KW-1185">Reference proteome</keyword>
<dbReference type="EC" id="1.12.7.2" evidence="5"/>
<dbReference type="Pfam" id="PF00037">
    <property type="entry name" value="Fer4"/>
    <property type="match status" value="1"/>
</dbReference>
<evidence type="ECO:0000259" key="4">
    <source>
        <dbReference type="PROSITE" id="PS51379"/>
    </source>
</evidence>
<dbReference type="KEGG" id="csr:Cspa_c04410"/>
<dbReference type="Gene3D" id="3.40.950.10">
    <property type="entry name" value="Fe-only Hydrogenase (Larger Subunit), Chain L, domain 3"/>
    <property type="match status" value="1"/>
</dbReference>
<dbReference type="eggNOG" id="COG4624">
    <property type="taxonomic scope" value="Bacteria"/>
</dbReference>
<feature type="domain" description="4Fe-4S ferredoxin-type" evidence="4">
    <location>
        <begin position="132"/>
        <end position="161"/>
    </location>
</feature>
<dbReference type="InterPro" id="IPR009016">
    <property type="entry name" value="Fe_hydrogenase"/>
</dbReference>
<dbReference type="Pfam" id="PF25160">
    <property type="entry name" value="LdpA_Fe-S-bd"/>
    <property type="match status" value="1"/>
</dbReference>
<dbReference type="STRING" id="36745.CLSAP_04530"/>
<dbReference type="GO" id="GO:0046872">
    <property type="term" value="F:metal ion binding"/>
    <property type="evidence" value="ECO:0007669"/>
    <property type="project" value="UniProtKB-KW"/>
</dbReference>
<dbReference type="RefSeq" id="WP_015390585.1">
    <property type="nucleotide sequence ID" value="NC_020291.1"/>
</dbReference>
<dbReference type="Gene3D" id="3.30.70.20">
    <property type="match status" value="2"/>
</dbReference>
<dbReference type="Pfam" id="PF02906">
    <property type="entry name" value="Fe_hyd_lg_C"/>
    <property type="match status" value="1"/>
</dbReference>
<dbReference type="SUPFAM" id="SSF53920">
    <property type="entry name" value="Fe-only hydrogenase"/>
    <property type="match status" value="1"/>
</dbReference>
<dbReference type="InterPro" id="IPR057431">
    <property type="entry name" value="LdpA_Fe-S-bd"/>
</dbReference>
<dbReference type="PANTHER" id="PTHR11615">
    <property type="entry name" value="NITRATE, FORMATE, IRON DEHYDROGENASE"/>
    <property type="match status" value="1"/>
</dbReference>
<dbReference type="HOGENOM" id="CLU_039046_0_1_9"/>
<dbReference type="SUPFAM" id="SSF54862">
    <property type="entry name" value="4Fe-4S ferredoxins"/>
    <property type="match status" value="1"/>
</dbReference>
<dbReference type="NCBIfam" id="TIGR04105">
    <property type="entry name" value="FeFe_hydrog_B1"/>
    <property type="match status" value="1"/>
</dbReference>
<dbReference type="PROSITE" id="PS51379">
    <property type="entry name" value="4FE4S_FER_2"/>
    <property type="match status" value="2"/>
</dbReference>
<feature type="domain" description="4Fe-4S ferredoxin-type" evidence="4">
    <location>
        <begin position="179"/>
        <end position="208"/>
    </location>
</feature>
<evidence type="ECO:0000313" key="5">
    <source>
        <dbReference type="EMBL" id="AGF54259.1"/>
    </source>
</evidence>
<proteinExistence type="predicted"/>
<gene>
    <name evidence="5" type="ORF">Cspa_c04410</name>
</gene>
<dbReference type="AlphaFoldDB" id="M1M8K4"/>
<dbReference type="PROSITE" id="PS00198">
    <property type="entry name" value="4FE4S_FER_1"/>
    <property type="match status" value="1"/>
</dbReference>
<keyword evidence="5" id="KW-0560">Oxidoreductase</keyword>
<dbReference type="InterPro" id="IPR027631">
    <property type="entry name" value="Mono_FeFe_hydrog"/>
</dbReference>
<accession>M1M8K4</accession>
<keyword evidence="3" id="KW-0411">Iron-sulfur</keyword>
<evidence type="ECO:0000256" key="1">
    <source>
        <dbReference type="ARBA" id="ARBA00022723"/>
    </source>
</evidence>
<dbReference type="InterPro" id="IPR004108">
    <property type="entry name" value="Fe_hydrogenase_lsu_C"/>
</dbReference>
<protein>
    <submittedName>
        <fullName evidence="5">Ferredoxin hydrogenase</fullName>
        <ecNumber evidence="5">1.12.7.2</ecNumber>
    </submittedName>
</protein>
<dbReference type="InterPro" id="IPR017896">
    <property type="entry name" value="4Fe4S_Fe-S-bd"/>
</dbReference>
<dbReference type="Proteomes" id="UP000011728">
    <property type="component" value="Chromosome"/>
</dbReference>
<dbReference type="GO" id="GO:0008901">
    <property type="term" value="F:ferredoxin hydrogenase activity"/>
    <property type="evidence" value="ECO:0007669"/>
    <property type="project" value="UniProtKB-EC"/>
</dbReference>
<dbReference type="GO" id="GO:0051536">
    <property type="term" value="F:iron-sulfur cluster binding"/>
    <property type="evidence" value="ECO:0007669"/>
    <property type="project" value="UniProtKB-KW"/>
</dbReference>
<dbReference type="OrthoDB" id="9798098at2"/>
<keyword evidence="1" id="KW-0479">Metal-binding</keyword>
<evidence type="ECO:0000313" key="6">
    <source>
        <dbReference type="Proteomes" id="UP000011728"/>
    </source>
</evidence>
<name>M1M8K4_9CLOT</name>
<dbReference type="PATRIC" id="fig|931276.5.peg.424"/>
<dbReference type="InterPro" id="IPR017900">
    <property type="entry name" value="4Fe4S_Fe_S_CS"/>
</dbReference>
<organism evidence="5 6">
    <name type="scientific">Clostridium saccharoperbutylacetonicum N1-4(HMT)</name>
    <dbReference type="NCBI Taxonomy" id="931276"/>
    <lineage>
        <taxon>Bacteria</taxon>
        <taxon>Bacillati</taxon>
        <taxon>Bacillota</taxon>
        <taxon>Clostridia</taxon>
        <taxon>Eubacteriales</taxon>
        <taxon>Clostridiaceae</taxon>
        <taxon>Clostridium</taxon>
    </lineage>
</organism>
<dbReference type="eggNOG" id="COG1142">
    <property type="taxonomic scope" value="Bacteria"/>
</dbReference>
<keyword evidence="2" id="KW-0408">Iron</keyword>
<dbReference type="EMBL" id="CP004121">
    <property type="protein sequence ID" value="AGF54259.1"/>
    <property type="molecule type" value="Genomic_DNA"/>
</dbReference>